<accession>A0A174NJL4</accession>
<dbReference type="RefSeq" id="WP_055055876.1">
    <property type="nucleotide sequence ID" value="NZ_CABHNB010000050.1"/>
</dbReference>
<keyword evidence="1" id="KW-1277">Toxin-antitoxin system</keyword>
<dbReference type="AlphaFoldDB" id="A0A174NJL4"/>
<evidence type="ECO:0000313" key="10">
    <source>
        <dbReference type="Proteomes" id="UP000293506"/>
    </source>
</evidence>
<reference evidence="5 10" key="3">
    <citation type="journal article" date="2019" name="Science, e1252229">
        <title>Invertible promoters mediate bacterial phase variation, antibiotic resistance, and host adaptation in the gut.</title>
        <authorList>
            <person name="Jiang X."/>
            <person name="Hall A.B."/>
            <person name="Arthur T.D."/>
            <person name="Plichta D.R."/>
            <person name="Covington C.T."/>
            <person name="Poyet M."/>
            <person name="Crothers J."/>
            <person name="Moses P.L."/>
            <person name="Tolonen A.C."/>
            <person name="Vlamakis H."/>
            <person name="Alm E.J."/>
            <person name="Xavier R.J."/>
        </authorList>
    </citation>
    <scope>NUCLEOTIDE SEQUENCE [LARGE SCALE GENOMIC DNA]</scope>
    <source>
        <strain evidence="10">af_0058</strain>
        <strain evidence="5">Af_0058</strain>
    </source>
</reference>
<dbReference type="InterPro" id="IPR007712">
    <property type="entry name" value="RelE/ParE_toxin"/>
</dbReference>
<dbReference type="Gene3D" id="3.30.2310.20">
    <property type="entry name" value="RelE-like"/>
    <property type="match status" value="1"/>
</dbReference>
<dbReference type="InterPro" id="IPR035093">
    <property type="entry name" value="RelE/ParE_toxin_dom_sf"/>
</dbReference>
<evidence type="ECO:0000313" key="7">
    <source>
        <dbReference type="Proteomes" id="UP000095413"/>
    </source>
</evidence>
<reference evidence="6 11" key="4">
    <citation type="submission" date="2019-07" db="EMBL/GenBank/DDBJ databases">
        <authorList>
            <person name="Hibberd C M."/>
            <person name="Gehrig L. J."/>
            <person name="Chang H.-W."/>
            <person name="Venkatesh S."/>
        </authorList>
    </citation>
    <scope>NUCLEOTIDE SEQUENCE [LARGE SCALE GENOMIC DNA]</scope>
    <source>
        <strain evidence="6">Ruminococcus_obeum_SSTS_Bg7063</strain>
    </source>
</reference>
<evidence type="ECO:0000313" key="11">
    <source>
        <dbReference type="Proteomes" id="UP000409147"/>
    </source>
</evidence>
<dbReference type="EMBL" id="CABHNB010000050">
    <property type="protein sequence ID" value="VUX23339.1"/>
    <property type="molecule type" value="Genomic_DNA"/>
</dbReference>
<dbReference type="Proteomes" id="UP000293506">
    <property type="component" value="Unassembled WGS sequence"/>
</dbReference>
<dbReference type="EMBL" id="QRVV01000101">
    <property type="protein sequence ID" value="RGS68715.1"/>
    <property type="molecule type" value="Genomic_DNA"/>
</dbReference>
<gene>
    <name evidence="4" type="ORF">DWW07_16865</name>
    <name evidence="3" type="ORF">DWX77_15910</name>
    <name evidence="5" type="ORF">EAI82_14100</name>
    <name evidence="2" type="ORF">ERS852533_01464</name>
    <name evidence="6" type="ORF">ROSSTS7063_00059</name>
</gene>
<evidence type="ECO:0000313" key="2">
    <source>
        <dbReference type="EMBL" id="CUP47441.1"/>
    </source>
</evidence>
<dbReference type="Proteomes" id="UP000409147">
    <property type="component" value="Unassembled WGS sequence"/>
</dbReference>
<dbReference type="Pfam" id="PF05016">
    <property type="entry name" value="ParE_toxin"/>
    <property type="match status" value="1"/>
</dbReference>
<dbReference type="EMBL" id="QRZI01000018">
    <property type="protein sequence ID" value="RGV60470.1"/>
    <property type="molecule type" value="Genomic_DNA"/>
</dbReference>
<dbReference type="Proteomes" id="UP000095413">
    <property type="component" value="Unassembled WGS sequence"/>
</dbReference>
<evidence type="ECO:0000313" key="4">
    <source>
        <dbReference type="EMBL" id="RGV60470.1"/>
    </source>
</evidence>
<dbReference type="Proteomes" id="UP000284242">
    <property type="component" value="Unassembled WGS sequence"/>
</dbReference>
<evidence type="ECO:0000313" key="8">
    <source>
        <dbReference type="Proteomes" id="UP000265828"/>
    </source>
</evidence>
<organism evidence="2 7">
    <name type="scientific">Blautia obeum</name>
    <dbReference type="NCBI Taxonomy" id="40520"/>
    <lineage>
        <taxon>Bacteria</taxon>
        <taxon>Bacillati</taxon>
        <taxon>Bacillota</taxon>
        <taxon>Clostridia</taxon>
        <taxon>Lachnospirales</taxon>
        <taxon>Lachnospiraceae</taxon>
        <taxon>Blautia</taxon>
    </lineage>
</organism>
<evidence type="ECO:0000313" key="3">
    <source>
        <dbReference type="EMBL" id="RGS68715.1"/>
    </source>
</evidence>
<keyword evidence="11" id="KW-1185">Reference proteome</keyword>
<sequence length="109" mass="13025">MRMYKVLILPLAEEDIMNNTDYIAFEKKAPETALELAMGFRNTIAKIEFMPKQHELDEDEELAAREIRKCYYKNYKIYFFIDERSSTVYVLRVLHMLVNAKPLLLNMRL</sequence>
<dbReference type="EMBL" id="CZBA01000007">
    <property type="protein sequence ID" value="CUP47441.1"/>
    <property type="molecule type" value="Genomic_DNA"/>
</dbReference>
<dbReference type="Proteomes" id="UP000265828">
    <property type="component" value="Unassembled WGS sequence"/>
</dbReference>
<dbReference type="EMBL" id="RCXQ01000017">
    <property type="protein sequence ID" value="RYT62771.1"/>
    <property type="molecule type" value="Genomic_DNA"/>
</dbReference>
<evidence type="ECO:0000313" key="5">
    <source>
        <dbReference type="EMBL" id="RYT62771.1"/>
    </source>
</evidence>
<evidence type="ECO:0000256" key="1">
    <source>
        <dbReference type="ARBA" id="ARBA00022649"/>
    </source>
</evidence>
<evidence type="ECO:0000313" key="9">
    <source>
        <dbReference type="Proteomes" id="UP000284242"/>
    </source>
</evidence>
<reference evidence="2 7" key="1">
    <citation type="submission" date="2015-09" db="EMBL/GenBank/DDBJ databases">
        <authorList>
            <consortium name="Pathogen Informatics"/>
        </authorList>
    </citation>
    <scope>NUCLEOTIDE SEQUENCE [LARGE SCALE GENOMIC DNA]</scope>
    <source>
        <strain evidence="2 7">2789STDY5834921</strain>
    </source>
</reference>
<reference evidence="8 9" key="2">
    <citation type="submission" date="2018-08" db="EMBL/GenBank/DDBJ databases">
        <title>A genome reference for cultivated species of the human gut microbiota.</title>
        <authorList>
            <person name="Zou Y."/>
            <person name="Xue W."/>
            <person name="Luo G."/>
        </authorList>
    </citation>
    <scope>NUCLEOTIDE SEQUENCE [LARGE SCALE GENOMIC DNA]</scope>
    <source>
        <strain evidence="4 8">AF14-23</strain>
        <strain evidence="3 9">AF21-24</strain>
    </source>
</reference>
<proteinExistence type="predicted"/>
<dbReference type="OrthoDB" id="3268478at2"/>
<protein>
    <submittedName>
        <fullName evidence="3">Type II toxin-antitoxin system RelE/ParE family toxin</fullName>
    </submittedName>
</protein>
<name>A0A174NJL4_9FIRM</name>
<evidence type="ECO:0000313" key="6">
    <source>
        <dbReference type="EMBL" id="VUX23339.1"/>
    </source>
</evidence>